<dbReference type="InterPro" id="IPR004573">
    <property type="entry name" value="rRNA_ssu_MeTfrase_B"/>
</dbReference>
<keyword evidence="17" id="KW-1185">Reference proteome</keyword>
<dbReference type="Pfam" id="PF01029">
    <property type="entry name" value="NusB"/>
    <property type="match status" value="1"/>
</dbReference>
<evidence type="ECO:0000313" key="17">
    <source>
        <dbReference type="Proteomes" id="UP000655830"/>
    </source>
</evidence>
<keyword evidence="7 14" id="KW-0489">Methyltransferase</keyword>
<feature type="binding site" evidence="14">
    <location>
        <begin position="253"/>
        <end position="259"/>
    </location>
    <ligand>
        <name>S-adenosyl-L-methionine</name>
        <dbReference type="ChEBI" id="CHEBI:59789"/>
    </ligand>
</feature>
<comment type="similarity">
    <text evidence="3 14">Belongs to the class I-like SAM-binding methyltransferase superfamily. RsmB/NOP family.</text>
</comment>
<evidence type="ECO:0000256" key="3">
    <source>
        <dbReference type="ARBA" id="ARBA00007494"/>
    </source>
</evidence>
<dbReference type="PANTHER" id="PTHR22807">
    <property type="entry name" value="NOP2 YEAST -RELATED NOL1/NOP2/FMU SUN DOMAIN-CONTAINING"/>
    <property type="match status" value="1"/>
</dbReference>
<dbReference type="PROSITE" id="PS51686">
    <property type="entry name" value="SAM_MT_RSMB_NOP"/>
    <property type="match status" value="1"/>
</dbReference>
<evidence type="ECO:0000256" key="8">
    <source>
        <dbReference type="ARBA" id="ARBA00022679"/>
    </source>
</evidence>
<feature type="binding site" evidence="14">
    <location>
        <position position="322"/>
    </location>
    <ligand>
        <name>S-adenosyl-L-methionine</name>
        <dbReference type="ChEBI" id="CHEBI:59789"/>
    </ligand>
</feature>
<gene>
    <name evidence="16" type="primary">rsmB</name>
    <name evidence="16" type="ORF">H8718_07690</name>
</gene>
<comment type="caution">
    <text evidence="16">The sequence shown here is derived from an EMBL/GenBank/DDBJ whole genome shotgun (WGS) entry which is preliminary data.</text>
</comment>
<keyword evidence="10 14" id="KW-0694">RNA-binding</keyword>
<dbReference type="PRINTS" id="PR02008">
    <property type="entry name" value="RCMTFAMILY"/>
</dbReference>
<sequence length="436" mass="49809">MEQKTVREKVAQILTDIEKDDTYLQLALKKELDTLEVKDKGFANELIYGTIKWRLRLDYVLDQFSKTPVKKMKPFIRQLMRMSVYQILFLDKVPASAAINEAVKIMHKRKMSNLSGFVNGVLRNIDRNKSEITYPNLSVYYSIPEWIITRWMKYYGEMETKAICESLSQRARVCIRINNLKTTKDKVKALLSEEGITVLEEGFLPESLYIHAPNGIHHSPSFKAGLWTVQDESAMLVGHVLGPEKGDEILDVCSAPGGKTVHLAELMQNEGHIIGADVHEHKIELIEKNAKRLGASIVEGKLQDGMLINEDWKEKFDKILLDAPCSGLGIIKRKPDIRYAKDETAIRDINNIQRKLLKNAINYLKKDGILVYSTCTLTQEENQNMVEYALSLGLQLDAIPYDMPACLKPYIKDNAYIEILPHVTDTDGFFMARFRK</sequence>
<dbReference type="SUPFAM" id="SSF53335">
    <property type="entry name" value="S-adenosyl-L-methionine-dependent methyltransferases"/>
    <property type="match status" value="1"/>
</dbReference>
<evidence type="ECO:0000256" key="6">
    <source>
        <dbReference type="ARBA" id="ARBA00022552"/>
    </source>
</evidence>
<keyword evidence="6" id="KW-0698">rRNA processing</keyword>
<feature type="domain" description="SAM-dependent MTase RsmB/NOP-type" evidence="15">
    <location>
        <begin position="163"/>
        <end position="436"/>
    </location>
</feature>
<dbReference type="InterPro" id="IPR029063">
    <property type="entry name" value="SAM-dependent_MTases_sf"/>
</dbReference>
<evidence type="ECO:0000256" key="13">
    <source>
        <dbReference type="ARBA" id="ARBA00047283"/>
    </source>
</evidence>
<dbReference type="Gene3D" id="3.30.70.1170">
    <property type="entry name" value="Sun protein, domain 3"/>
    <property type="match status" value="1"/>
</dbReference>
<dbReference type="InterPro" id="IPR035926">
    <property type="entry name" value="NusB-like_sf"/>
</dbReference>
<evidence type="ECO:0000256" key="7">
    <source>
        <dbReference type="ARBA" id="ARBA00022603"/>
    </source>
</evidence>
<evidence type="ECO:0000259" key="15">
    <source>
        <dbReference type="PROSITE" id="PS51686"/>
    </source>
</evidence>
<protein>
    <recommendedName>
        <fullName evidence="4">16S rRNA (cytosine(967)-C(5))-methyltransferase</fullName>
        <ecNumber evidence="4">2.1.1.176</ecNumber>
    </recommendedName>
    <alternativeName>
        <fullName evidence="11">16S rRNA m5C967 methyltransferase</fullName>
    </alternativeName>
    <alternativeName>
        <fullName evidence="12">rRNA (cytosine-C(5)-)-methyltransferase RsmB</fullName>
    </alternativeName>
</protein>
<evidence type="ECO:0000256" key="5">
    <source>
        <dbReference type="ARBA" id="ARBA00022490"/>
    </source>
</evidence>
<evidence type="ECO:0000256" key="14">
    <source>
        <dbReference type="PROSITE-ProRule" id="PRU01023"/>
    </source>
</evidence>
<dbReference type="GO" id="GO:0006355">
    <property type="term" value="P:regulation of DNA-templated transcription"/>
    <property type="evidence" value="ECO:0007669"/>
    <property type="project" value="InterPro"/>
</dbReference>
<dbReference type="Gene3D" id="1.10.940.10">
    <property type="entry name" value="NusB-like"/>
    <property type="match status" value="1"/>
</dbReference>
<dbReference type="InterPro" id="IPR006027">
    <property type="entry name" value="NusB_RsmB_TIM44"/>
</dbReference>
<proteinExistence type="inferred from homology"/>
<comment type="catalytic activity">
    <reaction evidence="13">
        <text>cytidine(967) in 16S rRNA + S-adenosyl-L-methionine = 5-methylcytidine(967) in 16S rRNA + S-adenosyl-L-homocysteine + H(+)</text>
        <dbReference type="Rhea" id="RHEA:42748"/>
        <dbReference type="Rhea" id="RHEA-COMP:10219"/>
        <dbReference type="Rhea" id="RHEA-COMP:10220"/>
        <dbReference type="ChEBI" id="CHEBI:15378"/>
        <dbReference type="ChEBI" id="CHEBI:57856"/>
        <dbReference type="ChEBI" id="CHEBI:59789"/>
        <dbReference type="ChEBI" id="CHEBI:74483"/>
        <dbReference type="ChEBI" id="CHEBI:82748"/>
        <dbReference type="EC" id="2.1.1.176"/>
    </reaction>
</comment>
<evidence type="ECO:0000256" key="9">
    <source>
        <dbReference type="ARBA" id="ARBA00022691"/>
    </source>
</evidence>
<accession>A0A926EJW2</accession>
<evidence type="ECO:0000313" key="16">
    <source>
        <dbReference type="EMBL" id="MBC8579408.1"/>
    </source>
</evidence>
<dbReference type="GO" id="GO:0005737">
    <property type="term" value="C:cytoplasm"/>
    <property type="evidence" value="ECO:0007669"/>
    <property type="project" value="UniProtKB-SubCell"/>
</dbReference>
<dbReference type="Pfam" id="PF22458">
    <property type="entry name" value="RsmF-B_ferredox"/>
    <property type="match status" value="1"/>
</dbReference>
<dbReference type="Proteomes" id="UP000655830">
    <property type="component" value="Unassembled WGS sequence"/>
</dbReference>
<dbReference type="AlphaFoldDB" id="A0A926EJW2"/>
<dbReference type="InterPro" id="IPR001678">
    <property type="entry name" value="MeTrfase_RsmB-F_NOP2_dom"/>
</dbReference>
<dbReference type="EC" id="2.1.1.176" evidence="4"/>
<dbReference type="NCBIfam" id="TIGR00563">
    <property type="entry name" value="rsmB"/>
    <property type="match status" value="1"/>
</dbReference>
<dbReference type="InterPro" id="IPR054728">
    <property type="entry name" value="RsmB-like_ferredoxin"/>
</dbReference>
<dbReference type="InterPro" id="IPR049560">
    <property type="entry name" value="MeTrfase_RsmB-F_NOP2_cat"/>
</dbReference>
<dbReference type="Pfam" id="PF01189">
    <property type="entry name" value="Methyltr_RsmB-F"/>
    <property type="match status" value="1"/>
</dbReference>
<feature type="binding site" evidence="14">
    <location>
        <position position="277"/>
    </location>
    <ligand>
        <name>S-adenosyl-L-methionine</name>
        <dbReference type="ChEBI" id="CHEBI:59789"/>
    </ligand>
</feature>
<evidence type="ECO:0000256" key="4">
    <source>
        <dbReference type="ARBA" id="ARBA00012140"/>
    </source>
</evidence>
<evidence type="ECO:0000256" key="10">
    <source>
        <dbReference type="ARBA" id="ARBA00022884"/>
    </source>
</evidence>
<keyword evidence="5" id="KW-0963">Cytoplasm</keyword>
<evidence type="ECO:0000256" key="11">
    <source>
        <dbReference type="ARBA" id="ARBA00030399"/>
    </source>
</evidence>
<evidence type="ECO:0000256" key="1">
    <source>
        <dbReference type="ARBA" id="ARBA00002724"/>
    </source>
</evidence>
<dbReference type="NCBIfam" id="NF011494">
    <property type="entry name" value="PRK14902.1"/>
    <property type="match status" value="1"/>
</dbReference>
<dbReference type="EMBL" id="JACRSY010000010">
    <property type="protein sequence ID" value="MBC8579408.1"/>
    <property type="molecule type" value="Genomic_DNA"/>
</dbReference>
<name>A0A926EJW2_9FIRM</name>
<reference evidence="16" key="1">
    <citation type="submission" date="2020-08" db="EMBL/GenBank/DDBJ databases">
        <title>Genome public.</title>
        <authorList>
            <person name="Liu C."/>
            <person name="Sun Q."/>
        </authorList>
    </citation>
    <scope>NUCLEOTIDE SEQUENCE</scope>
    <source>
        <strain evidence="16">NSJ-12</strain>
    </source>
</reference>
<evidence type="ECO:0000256" key="2">
    <source>
        <dbReference type="ARBA" id="ARBA00004496"/>
    </source>
</evidence>
<dbReference type="GO" id="GO:0008649">
    <property type="term" value="F:rRNA methyltransferase activity"/>
    <property type="evidence" value="ECO:0007669"/>
    <property type="project" value="InterPro"/>
</dbReference>
<dbReference type="FunFam" id="3.40.50.150:FF:000022">
    <property type="entry name" value="Ribosomal RNA small subunit methyltransferase B"/>
    <property type="match status" value="1"/>
</dbReference>
<organism evidence="16 17">
    <name type="scientific">Zhenhengia yiwuensis</name>
    <dbReference type="NCBI Taxonomy" id="2763666"/>
    <lineage>
        <taxon>Bacteria</taxon>
        <taxon>Bacillati</taxon>
        <taxon>Bacillota</taxon>
        <taxon>Clostridia</taxon>
        <taxon>Lachnospirales</taxon>
        <taxon>Lachnospiraceae</taxon>
        <taxon>Zhenhengia</taxon>
    </lineage>
</organism>
<dbReference type="PANTHER" id="PTHR22807:SF53">
    <property type="entry name" value="RIBOSOMAL RNA SMALL SUBUNIT METHYLTRANSFERASE B-RELATED"/>
    <property type="match status" value="1"/>
</dbReference>
<keyword evidence="9 14" id="KW-0949">S-adenosyl-L-methionine</keyword>
<feature type="binding site" evidence="14">
    <location>
        <position position="304"/>
    </location>
    <ligand>
        <name>S-adenosyl-L-methionine</name>
        <dbReference type="ChEBI" id="CHEBI:59789"/>
    </ligand>
</feature>
<dbReference type="GO" id="GO:0003723">
    <property type="term" value="F:RNA binding"/>
    <property type="evidence" value="ECO:0007669"/>
    <property type="project" value="UniProtKB-UniRule"/>
</dbReference>
<dbReference type="Gene3D" id="3.40.50.150">
    <property type="entry name" value="Vaccinia Virus protein VP39"/>
    <property type="match status" value="1"/>
</dbReference>
<evidence type="ECO:0000256" key="12">
    <source>
        <dbReference type="ARBA" id="ARBA00031088"/>
    </source>
</evidence>
<feature type="active site" description="Nucleophile" evidence="14">
    <location>
        <position position="375"/>
    </location>
</feature>
<dbReference type="RefSeq" id="WP_249332486.1">
    <property type="nucleotide sequence ID" value="NZ_JACRSY010000010.1"/>
</dbReference>
<dbReference type="PROSITE" id="PS01153">
    <property type="entry name" value="NOL1_NOP2_SUN"/>
    <property type="match status" value="1"/>
</dbReference>
<dbReference type="InterPro" id="IPR023267">
    <property type="entry name" value="RCMT"/>
</dbReference>
<dbReference type="InterPro" id="IPR018314">
    <property type="entry name" value="RsmB/NOL1/NOP2-like_CS"/>
</dbReference>
<comment type="subcellular location">
    <subcellularLocation>
        <location evidence="2">Cytoplasm</location>
    </subcellularLocation>
</comment>
<comment type="function">
    <text evidence="1">Specifically methylates the cytosine at position 967 (m5C967) of 16S rRNA.</text>
</comment>
<dbReference type="CDD" id="cd02440">
    <property type="entry name" value="AdoMet_MTases"/>
    <property type="match status" value="1"/>
</dbReference>
<keyword evidence="8 14" id="KW-0808">Transferase</keyword>
<dbReference type="SUPFAM" id="SSF48013">
    <property type="entry name" value="NusB-like"/>
    <property type="match status" value="1"/>
</dbReference>